<comment type="caution">
    <text evidence="1">The sequence shown here is derived from an EMBL/GenBank/DDBJ whole genome shotgun (WGS) entry which is preliminary data.</text>
</comment>
<dbReference type="EMBL" id="CM047738">
    <property type="protein sequence ID" value="KAJ0046292.1"/>
    <property type="molecule type" value="Genomic_DNA"/>
</dbReference>
<accession>A0ACC0Z4R2</accession>
<evidence type="ECO:0000313" key="2">
    <source>
        <dbReference type="Proteomes" id="UP001163603"/>
    </source>
</evidence>
<protein>
    <submittedName>
        <fullName evidence="1">Uncharacterized protein</fullName>
    </submittedName>
</protein>
<dbReference type="Proteomes" id="UP001163603">
    <property type="component" value="Chromosome 3"/>
</dbReference>
<proteinExistence type="predicted"/>
<name>A0ACC0Z4R2_9ROSI</name>
<reference evidence="2" key="1">
    <citation type="journal article" date="2023" name="G3 (Bethesda)">
        <title>Genome assembly and association tests identify interacting loci associated with vigor, precocity, and sex in interspecific pistachio rootstocks.</title>
        <authorList>
            <person name="Palmer W."/>
            <person name="Jacygrad E."/>
            <person name="Sagayaradj S."/>
            <person name="Cavanaugh K."/>
            <person name="Han R."/>
            <person name="Bertier L."/>
            <person name="Beede B."/>
            <person name="Kafkas S."/>
            <person name="Golino D."/>
            <person name="Preece J."/>
            <person name="Michelmore R."/>
        </authorList>
    </citation>
    <scope>NUCLEOTIDE SEQUENCE [LARGE SCALE GENOMIC DNA]</scope>
</reference>
<keyword evidence="2" id="KW-1185">Reference proteome</keyword>
<sequence length="159" mass="17569">MALRATGYWRSMLNRLGGNHPFATSTTPKMKQFAQSAGSAQANQSYNKFAMTREFAPVYMVLGMLVVALTIGTHTAKQQLAYCPNVSVSKKKRRSISEVEEPDHAVSSADRFVNKSFLRKVAHIQDNKQNLPDPTRPNPFTSPRNAETLKTAGANPSRS</sequence>
<evidence type="ECO:0000313" key="1">
    <source>
        <dbReference type="EMBL" id="KAJ0046292.1"/>
    </source>
</evidence>
<organism evidence="1 2">
    <name type="scientific">Pistacia integerrima</name>
    <dbReference type="NCBI Taxonomy" id="434235"/>
    <lineage>
        <taxon>Eukaryota</taxon>
        <taxon>Viridiplantae</taxon>
        <taxon>Streptophyta</taxon>
        <taxon>Embryophyta</taxon>
        <taxon>Tracheophyta</taxon>
        <taxon>Spermatophyta</taxon>
        <taxon>Magnoliopsida</taxon>
        <taxon>eudicotyledons</taxon>
        <taxon>Gunneridae</taxon>
        <taxon>Pentapetalae</taxon>
        <taxon>rosids</taxon>
        <taxon>malvids</taxon>
        <taxon>Sapindales</taxon>
        <taxon>Anacardiaceae</taxon>
        <taxon>Pistacia</taxon>
    </lineage>
</organism>
<gene>
    <name evidence="1" type="ORF">Pint_05579</name>
</gene>